<protein>
    <submittedName>
        <fullName evidence="1">Uncharacterized protein</fullName>
    </submittedName>
</protein>
<dbReference type="Proteomes" id="UP000308600">
    <property type="component" value="Unassembled WGS sequence"/>
</dbReference>
<gene>
    <name evidence="1" type="ORF">BDN72DRAFT_778424</name>
</gene>
<evidence type="ECO:0000313" key="2">
    <source>
        <dbReference type="Proteomes" id="UP000308600"/>
    </source>
</evidence>
<proteinExistence type="predicted"/>
<reference evidence="1 2" key="1">
    <citation type="journal article" date="2019" name="Nat. Ecol. Evol.">
        <title>Megaphylogeny resolves global patterns of mushroom evolution.</title>
        <authorList>
            <person name="Varga T."/>
            <person name="Krizsan K."/>
            <person name="Foldi C."/>
            <person name="Dima B."/>
            <person name="Sanchez-Garcia M."/>
            <person name="Sanchez-Ramirez S."/>
            <person name="Szollosi G.J."/>
            <person name="Szarkandi J.G."/>
            <person name="Papp V."/>
            <person name="Albert L."/>
            <person name="Andreopoulos W."/>
            <person name="Angelini C."/>
            <person name="Antonin V."/>
            <person name="Barry K.W."/>
            <person name="Bougher N.L."/>
            <person name="Buchanan P."/>
            <person name="Buyck B."/>
            <person name="Bense V."/>
            <person name="Catcheside P."/>
            <person name="Chovatia M."/>
            <person name="Cooper J."/>
            <person name="Damon W."/>
            <person name="Desjardin D."/>
            <person name="Finy P."/>
            <person name="Geml J."/>
            <person name="Haridas S."/>
            <person name="Hughes K."/>
            <person name="Justo A."/>
            <person name="Karasinski D."/>
            <person name="Kautmanova I."/>
            <person name="Kiss B."/>
            <person name="Kocsube S."/>
            <person name="Kotiranta H."/>
            <person name="LaButti K.M."/>
            <person name="Lechner B.E."/>
            <person name="Liimatainen K."/>
            <person name="Lipzen A."/>
            <person name="Lukacs Z."/>
            <person name="Mihaltcheva S."/>
            <person name="Morgado L.N."/>
            <person name="Niskanen T."/>
            <person name="Noordeloos M.E."/>
            <person name="Ohm R.A."/>
            <person name="Ortiz-Santana B."/>
            <person name="Ovrebo C."/>
            <person name="Racz N."/>
            <person name="Riley R."/>
            <person name="Savchenko A."/>
            <person name="Shiryaev A."/>
            <person name="Soop K."/>
            <person name="Spirin V."/>
            <person name="Szebenyi C."/>
            <person name="Tomsovsky M."/>
            <person name="Tulloss R.E."/>
            <person name="Uehling J."/>
            <person name="Grigoriev I.V."/>
            <person name="Vagvolgyi C."/>
            <person name="Papp T."/>
            <person name="Martin F.M."/>
            <person name="Miettinen O."/>
            <person name="Hibbett D.S."/>
            <person name="Nagy L.G."/>
        </authorList>
    </citation>
    <scope>NUCLEOTIDE SEQUENCE [LARGE SCALE GENOMIC DNA]</scope>
    <source>
        <strain evidence="1 2">NL-1719</strain>
    </source>
</reference>
<accession>A0ACD3A6K4</accession>
<name>A0ACD3A6K4_9AGAR</name>
<organism evidence="1 2">
    <name type="scientific">Pluteus cervinus</name>
    <dbReference type="NCBI Taxonomy" id="181527"/>
    <lineage>
        <taxon>Eukaryota</taxon>
        <taxon>Fungi</taxon>
        <taxon>Dikarya</taxon>
        <taxon>Basidiomycota</taxon>
        <taxon>Agaricomycotina</taxon>
        <taxon>Agaricomycetes</taxon>
        <taxon>Agaricomycetidae</taxon>
        <taxon>Agaricales</taxon>
        <taxon>Pluteineae</taxon>
        <taxon>Pluteaceae</taxon>
        <taxon>Pluteus</taxon>
    </lineage>
</organism>
<keyword evidence="2" id="KW-1185">Reference proteome</keyword>
<dbReference type="EMBL" id="ML208676">
    <property type="protein sequence ID" value="TFK61284.1"/>
    <property type="molecule type" value="Genomic_DNA"/>
</dbReference>
<sequence length="1516" mass="168524">MADIKPLPNLPNLKTAVLSIDARRHRSRIISQTLSEAQEINIAGRQDEWLRAFEQVLDEFSLELVEWDWLHAVKLTRQALASVKKEGDDQIEGEGSSFAEIASVAHTSVTQVVLPRAPTSPLSDDATQQILGHLRPLLEDSSLDKKTTLQQNRHLLLCLSPFDTHDTTPQEDSGFAFVPLNITAKFIPKQYVLPPSDADTNHCILYGLSEWDDTSLSDTPALIGGTFALKGVNALREHEVLRRSFRAALYLHLSLLLEQQLLLNLRVPLAIEKQEPTHPPASAPLPSSIDQSPSDGIPPRRHRHSFLSQGILSFFSKKGLVGRPFSDGFVRERRGSLDSSPVPDTETSRGPFDGGGFRQPFSFIDKRLTFLRAPQAAEPTESPCFEALRRIRASERLLSASTGVSFAPPKLLVQLVEKEQAHPNRRLNGDERAGLASLLGWEGKESRGKRMSGTAGFIHHQELSVLFVLHAPKKQEGTRIPSDSSAPPETLAQNVENIQPRFAPCVQPQWITYYFYSFASKQDFRLGELIHSLFALVSAPCATSGCQSSMAEHELRFIHAGLRVVVRLGSLDVPPDPPSDQIRMWESCAICGAQTEKTEMSDGAYLFSFAKFLELLFYSTAICRISPHVCDHVTPPPEPWPTLPESRLNIVRHFEANGRYVKFSLSTTDDIFEIRVPRLQMVRGMPDKPIHNTLVYENNSDDDGEEQRKALRREIKRWWESVSDHVDKLERYLMVDDEDFIEKSLPRLPSSDDAYDEIHFEPPTTPRRDRNASLPSLPLSGSPHLDHDAVPPAPFPSPSTPHKVSASVSSSQTQSTTDIDPKELLSRLRQTFHRSEQLLYAQLSQTPIHCLNDVRRTFLAAGRGAEKRLLAWQKKHLPSLKNNQLGEDFTAEEPSWWGKGSHALPSCNIIVREDDWGSMIAFTMGTTEYENELLGMSSTRPGVASPSVPSSPLSAHSSTFTTSTGFKLFTSSQRTQPDPDSENIVWHETEPYSGVISRIDNPRDPTGILSIRNVLAQTSMVDLPATRVASAGSTSSRLATPLSAWTKPEVQINTEPVGGEVTGMPEATEMAEKILSGIDSNSSAESKAESVAEDSVLDGAEPADTPTPGSKAGSTISGGSRVTVGNPSRTLPPTPPLPPPKEQEDLQRTPSTPDDGRPPLPRKSSSMITSTLTSSINYAMRFVMSDDPNRRAPPLAHHHALLTADSRALDRPHIKYDWTIGKRLKFSCTVYYAMQFDILRRRCGIEDTFLKSLSRSTNWTADGGKSRSNFWKTADDRFIIKTLVNAWNVADLQVLSDLAPSYFRYMDSTASKPTVLAKMVGFYTIEIRNLESGNVQSKADLLVMENLFYERNISRTFDLKGIQGRKVKPSGRGAAGKGSKTLFDGEWMEGQQKTLMLIQPYSKAVLKEAIRSDAEFLAKSNIMDYSLLLGVDEEKKQIACGLVDTIGLYTFAKTLEYKAKQGLNSSKEVTVVPPAEYQERFVNALERYFLACPDKWSKPQSEYQGYTNVDMLPCPL</sequence>
<evidence type="ECO:0000313" key="1">
    <source>
        <dbReference type="EMBL" id="TFK61284.1"/>
    </source>
</evidence>